<reference evidence="2" key="1">
    <citation type="journal article" date="2023" name="Front. Plant Sci.">
        <title>Chromosomal-level genome assembly of Melastoma candidum provides insights into trichome evolution.</title>
        <authorList>
            <person name="Zhong Y."/>
            <person name="Wu W."/>
            <person name="Sun C."/>
            <person name="Zou P."/>
            <person name="Liu Y."/>
            <person name="Dai S."/>
            <person name="Zhou R."/>
        </authorList>
    </citation>
    <scope>NUCLEOTIDE SEQUENCE [LARGE SCALE GENOMIC DNA]</scope>
</reference>
<keyword evidence="2" id="KW-1185">Reference proteome</keyword>
<accession>A0ACB9NZ41</accession>
<dbReference type="EMBL" id="CM042886">
    <property type="protein sequence ID" value="KAI4341376.1"/>
    <property type="molecule type" value="Genomic_DNA"/>
</dbReference>
<dbReference type="Proteomes" id="UP001057402">
    <property type="component" value="Chromosome 7"/>
</dbReference>
<gene>
    <name evidence="1" type="ORF">MLD38_026106</name>
</gene>
<evidence type="ECO:0000313" key="1">
    <source>
        <dbReference type="EMBL" id="KAI4341376.1"/>
    </source>
</evidence>
<proteinExistence type="predicted"/>
<sequence>MNVHKKLRNHRRNRKGRNGHLHIVSISYKYSHTQPCLIHPSPKQALHTFVVMATRYLALVLAILFVPMVITAHAHSHHHDHKNMTSPFAFIKHLKGCHKGNKTQGIRDLKLYLEHFGYLNYNASGDLTHADDDDFDSLLESAVKTYQHNYHLKPTGTLDAKTVSAMSRPRCGVADIVNGTNWMGKGDHSHGRGLRSFHSVSHYSFFDGRPRWPASKSHLTYAFFPNTPQQAMEPVARAFATWSGNTHFRFSRVSSTASSDIKIGFGRLEHGDRNPFDGRGGTIAHAFAPTRGLFHYDADEEWSVGSVPGRFDLETVALHEIGHLLGLGHSSVEGAIMFPSISPGTTKGLHGDDVQGIKALYNA</sequence>
<protein>
    <submittedName>
        <fullName evidence="1">Uncharacterized protein</fullName>
    </submittedName>
</protein>
<name>A0ACB9NZ41_9MYRT</name>
<comment type="caution">
    <text evidence="1">The sequence shown here is derived from an EMBL/GenBank/DDBJ whole genome shotgun (WGS) entry which is preliminary data.</text>
</comment>
<evidence type="ECO:0000313" key="2">
    <source>
        <dbReference type="Proteomes" id="UP001057402"/>
    </source>
</evidence>
<organism evidence="1 2">
    <name type="scientific">Melastoma candidum</name>
    <dbReference type="NCBI Taxonomy" id="119954"/>
    <lineage>
        <taxon>Eukaryota</taxon>
        <taxon>Viridiplantae</taxon>
        <taxon>Streptophyta</taxon>
        <taxon>Embryophyta</taxon>
        <taxon>Tracheophyta</taxon>
        <taxon>Spermatophyta</taxon>
        <taxon>Magnoliopsida</taxon>
        <taxon>eudicotyledons</taxon>
        <taxon>Gunneridae</taxon>
        <taxon>Pentapetalae</taxon>
        <taxon>rosids</taxon>
        <taxon>malvids</taxon>
        <taxon>Myrtales</taxon>
        <taxon>Melastomataceae</taxon>
        <taxon>Melastomatoideae</taxon>
        <taxon>Melastomateae</taxon>
        <taxon>Melastoma</taxon>
    </lineage>
</organism>